<accession>A0A9P5U9P6</accession>
<reference evidence="3" key="1">
    <citation type="submission" date="2020-11" db="EMBL/GenBank/DDBJ databases">
        <authorList>
            <consortium name="DOE Joint Genome Institute"/>
            <person name="Ahrendt S."/>
            <person name="Riley R."/>
            <person name="Andreopoulos W."/>
            <person name="Labutti K."/>
            <person name="Pangilinan J."/>
            <person name="Ruiz-Duenas F.J."/>
            <person name="Barrasa J.M."/>
            <person name="Sanchez-Garcia M."/>
            <person name="Camarero S."/>
            <person name="Miyauchi S."/>
            <person name="Serrano A."/>
            <person name="Linde D."/>
            <person name="Babiker R."/>
            <person name="Drula E."/>
            <person name="Ayuso-Fernandez I."/>
            <person name="Pacheco R."/>
            <person name="Padilla G."/>
            <person name="Ferreira P."/>
            <person name="Barriuso J."/>
            <person name="Kellner H."/>
            <person name="Castanera R."/>
            <person name="Alfaro M."/>
            <person name="Ramirez L."/>
            <person name="Pisabarro A.G."/>
            <person name="Kuo A."/>
            <person name="Tritt A."/>
            <person name="Lipzen A."/>
            <person name="He G."/>
            <person name="Yan M."/>
            <person name="Ng V."/>
            <person name="Cullen D."/>
            <person name="Martin F."/>
            <person name="Rosso M.-N."/>
            <person name="Henrissat B."/>
            <person name="Hibbett D."/>
            <person name="Martinez A.T."/>
            <person name="Grigoriev I.V."/>
        </authorList>
    </citation>
    <scope>NUCLEOTIDE SEQUENCE</scope>
    <source>
        <strain evidence="3">AH 40177</strain>
    </source>
</reference>
<evidence type="ECO:0000256" key="2">
    <source>
        <dbReference type="SAM" id="Phobius"/>
    </source>
</evidence>
<protein>
    <recommendedName>
        <fullName evidence="5">Fungal STAND N-terminal Goodbye domain-containing protein</fullName>
    </recommendedName>
</protein>
<keyword evidence="2" id="KW-0472">Membrane</keyword>
<dbReference type="CDD" id="cd21037">
    <property type="entry name" value="MLKL_NTD"/>
    <property type="match status" value="1"/>
</dbReference>
<dbReference type="Gene3D" id="1.20.930.20">
    <property type="entry name" value="Adaptor protein Cbl, N-terminal domain"/>
    <property type="match status" value="1"/>
</dbReference>
<evidence type="ECO:0000256" key="1">
    <source>
        <dbReference type="SAM" id="MobiDB-lite"/>
    </source>
</evidence>
<name>A0A9P5U9P6_9AGAR</name>
<keyword evidence="2" id="KW-0812">Transmembrane</keyword>
<organism evidence="3 4">
    <name type="scientific">Rhodocollybia butyracea</name>
    <dbReference type="NCBI Taxonomy" id="206335"/>
    <lineage>
        <taxon>Eukaryota</taxon>
        <taxon>Fungi</taxon>
        <taxon>Dikarya</taxon>
        <taxon>Basidiomycota</taxon>
        <taxon>Agaricomycotina</taxon>
        <taxon>Agaricomycetes</taxon>
        <taxon>Agaricomycetidae</taxon>
        <taxon>Agaricales</taxon>
        <taxon>Marasmiineae</taxon>
        <taxon>Omphalotaceae</taxon>
        <taxon>Rhodocollybia</taxon>
    </lineage>
</organism>
<dbReference type="InterPro" id="IPR059179">
    <property type="entry name" value="MLKL-like_MCAfunc"/>
</dbReference>
<keyword evidence="4" id="KW-1185">Reference proteome</keyword>
<dbReference type="EMBL" id="JADNRY010000026">
    <property type="protein sequence ID" value="KAF9072195.1"/>
    <property type="molecule type" value="Genomic_DNA"/>
</dbReference>
<evidence type="ECO:0000313" key="3">
    <source>
        <dbReference type="EMBL" id="KAF9072195.1"/>
    </source>
</evidence>
<comment type="caution">
    <text evidence="3">The sequence shown here is derived from an EMBL/GenBank/DDBJ whole genome shotgun (WGS) entry which is preliminary data.</text>
</comment>
<feature type="region of interest" description="Disordered" evidence="1">
    <location>
        <begin position="1"/>
        <end position="49"/>
    </location>
</feature>
<gene>
    <name evidence="3" type="ORF">BDP27DRAFT_1361257</name>
</gene>
<evidence type="ECO:0008006" key="5">
    <source>
        <dbReference type="Google" id="ProtNLM"/>
    </source>
</evidence>
<sequence>MAPSSSTNKANKEKKTSSSQTKSLRPKQSITEEASRLQRRRRSRVVLEQGPPKRLTSDTLWDVSDLVLETIKTVGAGIPFLAPVSALAWGIFKTAQRVKKNKNEFKKLAHVVCSLVATVMNTYRELHFTKPMAVGEQSFSDDPLLNKHFASLVATLRDILGSVNFFASRHFMNRLVASQSDLDVIQDYHDRLDHARDIFQRSFSTDLKYAQLQSYITLRQSVSVLQKVIVQEVESIHASLSKSVSKGT</sequence>
<evidence type="ECO:0000313" key="4">
    <source>
        <dbReference type="Proteomes" id="UP000772434"/>
    </source>
</evidence>
<dbReference type="InterPro" id="IPR036537">
    <property type="entry name" value="Adaptor_Cbl_N_dom_sf"/>
</dbReference>
<keyword evidence="2" id="KW-1133">Transmembrane helix</keyword>
<proteinExistence type="predicted"/>
<feature type="transmembrane region" description="Helical" evidence="2">
    <location>
        <begin position="74"/>
        <end position="92"/>
    </location>
</feature>
<dbReference type="Proteomes" id="UP000772434">
    <property type="component" value="Unassembled WGS sequence"/>
</dbReference>
<dbReference type="AlphaFoldDB" id="A0A9P5U9P6"/>
<dbReference type="GO" id="GO:0007166">
    <property type="term" value="P:cell surface receptor signaling pathway"/>
    <property type="evidence" value="ECO:0007669"/>
    <property type="project" value="InterPro"/>
</dbReference>